<proteinExistence type="predicted"/>
<dbReference type="InterPro" id="IPR025263">
    <property type="entry name" value="YhdP_central"/>
</dbReference>
<sequence>MRSFPKILRWLGWLALFIYLALASAILVLRYGILPNIDTWRPAIEQQLSQTMGGEVSLERLQADWKGLNPSFDITGLRIHDNSNDLVLSLPRVRAQLSWLALLRGQVQFSTLQAQGLELDVRRDSQNNFWVLGHEIDIFDGDNNDKTPPPALQWLLGQKSLVLTQATVHWKDELRNAPVLSLENVYIQFEGDGRTYQARMRAGAQALMHSAELLVELQFEQDLAIAAMSAQAGSLPAWKVRAYADIQNMNSVAWAPWADVPKTLQSAMVSTQAWVEAQRNQAPQLTLDAKVMNAQWSGAENARIKLDDMRVFAQGELPPHRGTTLSTEATQLAFGVRLQAMDVDMPSIFSNPLAFDDIQLSGKLTHEQGALKQIDLHAARIVNVDMDVSFEGHWHDDPALSLGAVETQGRFARASLSAIHRYLPLEVDADARDWMSTGLVQGQLLGAGFVLRGDLAAFPFGDAPDKGYFYVGGPLKDAIIDYVPSTPDSQGWPRLEDLNGLASLTGVDLRIQANTGSVIPGDGPAIALNRVLARIPNIEDNAILSIEGQSSAPATAYLALNRHSPLGGLLDNALDEARADGDWNVPLWLNVPLYDTDETTVSGSVVFNGGTFQLDSVMPVMSGVNGQLDFSDTGIRSQGVKATALGGALAISGGLGGDNKNLVIAGEASSQAIARFAGLSNDVGLEGRAAYRVEVERTPAGRYDIALTSNLKGMRIDLPSPLGKFADESKELEAQWSPLGQGRAQLQVRIGNDIRMDMRRDPAVKGAYFNRAVIALNQPLALPDAGMSIDVRYPALDLDAWLALMGSASQEASASPGLLPALNQIRIQADRLRVQDVDLTKATLTLSPLRQPDGWRLDISSSQSAGTLWWREPVLGKPASLEGKFARLALGNPDAPETTAEIKPPSESRFEDLKIPSLNLTVDDLVVYGESVGAVTLNGSASGAGRILNIEQLEIKNTGATLNGKGAWRLDGGSRGLSLNASLAVQDLGRFLDHVGLKRAVTGGHGYVEGTLTWNNLPWRFQKSDLQGQLNVKLEKGRLSSVNSRSARVLELLSLQSLQRILSFDANPEGAFAQGFPFDLLEGSIQIQSGVMSTNNFRVNSAVGTISLGGDVNVVNETLDLQAMVVPNLDMSGASVAAGIINPIVGVGAFLTQWLLKAPLSKAMTVHYDVSGTWADPQLRELK</sequence>
<dbReference type="OrthoDB" id="8521382at2"/>
<dbReference type="Proteomes" id="UP000266206">
    <property type="component" value="Unassembled WGS sequence"/>
</dbReference>
<protein>
    <submittedName>
        <fullName evidence="2">TIGR02099 family protein</fullName>
    </submittedName>
</protein>
<name>A0A3A1YNU7_9BURK</name>
<evidence type="ECO:0000259" key="1">
    <source>
        <dbReference type="Pfam" id="PF13116"/>
    </source>
</evidence>
<dbReference type="RefSeq" id="WP_114420526.1">
    <property type="nucleotide sequence ID" value="NZ_NQYH01000026.1"/>
</dbReference>
<dbReference type="NCBIfam" id="TIGR02099">
    <property type="entry name" value="YhdP family protein"/>
    <property type="match status" value="1"/>
</dbReference>
<gene>
    <name evidence="2" type="ORF">CJP73_16075</name>
</gene>
<organism evidence="2 3">
    <name type="scientific">Neopusillimonas maritima</name>
    <dbReference type="NCBI Taxonomy" id="2026239"/>
    <lineage>
        <taxon>Bacteria</taxon>
        <taxon>Pseudomonadati</taxon>
        <taxon>Pseudomonadota</taxon>
        <taxon>Betaproteobacteria</taxon>
        <taxon>Burkholderiales</taxon>
        <taxon>Alcaligenaceae</taxon>
        <taxon>Neopusillimonas</taxon>
    </lineage>
</organism>
<feature type="domain" description="YhdP central" evidence="1">
    <location>
        <begin position="3"/>
        <end position="310"/>
    </location>
</feature>
<reference evidence="2 3" key="1">
    <citation type="submission" date="2017-08" db="EMBL/GenBank/DDBJ databases">
        <title>Pusillimonas indicus sp. nov., a member of the family Alcaligenaceae isolated from surface seawater.</title>
        <authorList>
            <person name="Li J."/>
        </authorList>
    </citation>
    <scope>NUCLEOTIDE SEQUENCE [LARGE SCALE GENOMIC DNA]</scope>
    <source>
        <strain evidence="2 3">L52-1-41</strain>
    </source>
</reference>
<dbReference type="PANTHER" id="PTHR38690:SF1">
    <property type="entry name" value="PROTEASE"/>
    <property type="match status" value="1"/>
</dbReference>
<evidence type="ECO:0000313" key="3">
    <source>
        <dbReference type="Proteomes" id="UP000266206"/>
    </source>
</evidence>
<dbReference type="PANTHER" id="PTHR38690">
    <property type="entry name" value="PROTEASE-RELATED"/>
    <property type="match status" value="1"/>
</dbReference>
<comment type="caution">
    <text evidence="2">The sequence shown here is derived from an EMBL/GenBank/DDBJ whole genome shotgun (WGS) entry which is preliminary data.</text>
</comment>
<dbReference type="InterPro" id="IPR011836">
    <property type="entry name" value="YhdP"/>
</dbReference>
<dbReference type="EMBL" id="NQYH01000026">
    <property type="protein sequence ID" value="RIY38908.1"/>
    <property type="molecule type" value="Genomic_DNA"/>
</dbReference>
<evidence type="ECO:0000313" key="2">
    <source>
        <dbReference type="EMBL" id="RIY38908.1"/>
    </source>
</evidence>
<dbReference type="Pfam" id="PF13116">
    <property type="entry name" value="YhdP"/>
    <property type="match status" value="2"/>
</dbReference>
<accession>A0A3A1YNU7</accession>
<dbReference type="AlphaFoldDB" id="A0A3A1YNU7"/>
<feature type="domain" description="YhdP central" evidence="1">
    <location>
        <begin position="324"/>
        <end position="1178"/>
    </location>
</feature>